<name>A0A2T6BUI3_9FLAO</name>
<keyword evidence="2" id="KW-1185">Reference proteome</keyword>
<dbReference type="AlphaFoldDB" id="A0A2T6BUI3"/>
<dbReference type="Proteomes" id="UP000244090">
    <property type="component" value="Unassembled WGS sequence"/>
</dbReference>
<evidence type="ECO:0000313" key="1">
    <source>
        <dbReference type="EMBL" id="PTX59738.1"/>
    </source>
</evidence>
<protein>
    <submittedName>
        <fullName evidence="1">Uncharacterized protein</fullName>
    </submittedName>
</protein>
<dbReference type="EMBL" id="QBKT01000008">
    <property type="protein sequence ID" value="PTX59738.1"/>
    <property type="molecule type" value="Genomic_DNA"/>
</dbReference>
<reference evidence="1 2" key="1">
    <citation type="submission" date="2018-04" db="EMBL/GenBank/DDBJ databases">
        <title>Genomic Encyclopedia of Archaeal and Bacterial Type Strains, Phase II (KMG-II): from individual species to whole genera.</title>
        <authorList>
            <person name="Goeker M."/>
        </authorList>
    </citation>
    <scope>NUCLEOTIDE SEQUENCE [LARGE SCALE GENOMIC DNA]</scope>
    <source>
        <strain evidence="1 2">DSM 25731</strain>
    </source>
</reference>
<comment type="caution">
    <text evidence="1">The sequence shown here is derived from an EMBL/GenBank/DDBJ whole genome shotgun (WGS) entry which is preliminary data.</text>
</comment>
<accession>A0A2T6BUI3</accession>
<organism evidence="1 2">
    <name type="scientific">Kordia periserrulae</name>
    <dbReference type="NCBI Taxonomy" id="701523"/>
    <lineage>
        <taxon>Bacteria</taxon>
        <taxon>Pseudomonadati</taxon>
        <taxon>Bacteroidota</taxon>
        <taxon>Flavobacteriia</taxon>
        <taxon>Flavobacteriales</taxon>
        <taxon>Flavobacteriaceae</taxon>
        <taxon>Kordia</taxon>
    </lineage>
</organism>
<sequence length="170" mass="19462">MFLKGLQHKSAKKALTKKLHNTTTKEIIAKPIETVGLIVNADKTVNFEQIIDALQLDVVVEVLCFHKKESKTREVHYPVFYEKDFGWKGKAKTETLQQFLNKPFDVLISYYSDNHLALQLASGLQQANLKIGIEGSSQEIHDIIIQTKEEDIATFSKELHRYLHILNKLS</sequence>
<evidence type="ECO:0000313" key="2">
    <source>
        <dbReference type="Proteomes" id="UP000244090"/>
    </source>
</evidence>
<dbReference type="Pfam" id="PF21857">
    <property type="entry name" value="DUF6913"/>
    <property type="match status" value="1"/>
</dbReference>
<gene>
    <name evidence="1" type="ORF">C8N46_10848</name>
</gene>
<dbReference type="RefSeq" id="WP_108115896.1">
    <property type="nucleotide sequence ID" value="NZ_QBKT01000008.1"/>
</dbReference>
<dbReference type="InterPro" id="IPR054207">
    <property type="entry name" value="DUF6913"/>
</dbReference>
<proteinExistence type="predicted"/>
<dbReference type="OrthoDB" id="1430532at2"/>